<reference evidence="2" key="1">
    <citation type="submission" date="2023-08" db="EMBL/GenBank/DDBJ databases">
        <authorList>
            <person name="Chen Y."/>
            <person name="Shah S."/>
            <person name="Dougan E. K."/>
            <person name="Thang M."/>
            <person name="Chan C."/>
        </authorList>
    </citation>
    <scope>NUCLEOTIDE SEQUENCE</scope>
</reference>
<feature type="domain" description="GYF" evidence="1">
    <location>
        <begin position="10"/>
        <end position="60"/>
    </location>
</feature>
<organism evidence="2 3">
    <name type="scientific">Effrenium voratum</name>
    <dbReference type="NCBI Taxonomy" id="2562239"/>
    <lineage>
        <taxon>Eukaryota</taxon>
        <taxon>Sar</taxon>
        <taxon>Alveolata</taxon>
        <taxon>Dinophyceae</taxon>
        <taxon>Suessiales</taxon>
        <taxon>Symbiodiniaceae</taxon>
        <taxon>Effrenium</taxon>
    </lineage>
</organism>
<name>A0AA36HRR5_9DINO</name>
<dbReference type="InterPro" id="IPR003169">
    <property type="entry name" value="GYF"/>
</dbReference>
<evidence type="ECO:0000313" key="3">
    <source>
        <dbReference type="Proteomes" id="UP001178507"/>
    </source>
</evidence>
<dbReference type="InterPro" id="IPR035445">
    <property type="entry name" value="GYF-like_dom_sf"/>
</dbReference>
<gene>
    <name evidence="2" type="ORF">EVOR1521_LOCUS3355</name>
</gene>
<dbReference type="PROSITE" id="PS50829">
    <property type="entry name" value="GYF"/>
    <property type="match status" value="1"/>
</dbReference>
<accession>A0AA36HRR5</accession>
<dbReference type="Proteomes" id="UP001178507">
    <property type="component" value="Unassembled WGS sequence"/>
</dbReference>
<dbReference type="SUPFAM" id="SSF55277">
    <property type="entry name" value="GYF domain"/>
    <property type="match status" value="1"/>
</dbReference>
<evidence type="ECO:0000313" key="2">
    <source>
        <dbReference type="EMBL" id="CAJ1373585.1"/>
    </source>
</evidence>
<protein>
    <recommendedName>
        <fullName evidence="1">GYF domain-containing protein</fullName>
    </recommendedName>
</protein>
<keyword evidence="3" id="KW-1185">Reference proteome</keyword>
<proteinExistence type="predicted"/>
<sequence>MDRQEDNGDGLSWYYLDSVQKEFGPFAQVTMREWFTQGFFPNGSELMIRLPHWKHHVALKTVWPDVSEAFMGLPRTSAMAASVPQAFGGPDGAFDVYPTDLQPSAGARRPDDLSYLADAMQPTGAGYWGSVDAAAQSARWLCWDDGAKTSVSLLNWLDLRIPADTWECQSAMRRPMQAANMPQFSGQLLQLQMQPFTGRDRSSFHVQAKLKLQAIGRQGAFVVE</sequence>
<evidence type="ECO:0000259" key="1">
    <source>
        <dbReference type="PROSITE" id="PS50829"/>
    </source>
</evidence>
<dbReference type="AlphaFoldDB" id="A0AA36HRR5"/>
<comment type="caution">
    <text evidence="2">The sequence shown here is derived from an EMBL/GenBank/DDBJ whole genome shotgun (WGS) entry which is preliminary data.</text>
</comment>
<dbReference type="Gene3D" id="3.30.1490.40">
    <property type="match status" value="1"/>
</dbReference>
<dbReference type="EMBL" id="CAUJNA010000203">
    <property type="protein sequence ID" value="CAJ1373585.1"/>
    <property type="molecule type" value="Genomic_DNA"/>
</dbReference>
<dbReference type="Pfam" id="PF02213">
    <property type="entry name" value="GYF"/>
    <property type="match status" value="1"/>
</dbReference>